<protein>
    <submittedName>
        <fullName evidence="1">Unannotated protein</fullName>
    </submittedName>
</protein>
<name>A0A6J6NB15_9ZZZZ</name>
<dbReference type="AlphaFoldDB" id="A0A6J6NB15"/>
<gene>
    <name evidence="1" type="ORF">UFOPK2370_00497</name>
</gene>
<accession>A0A6J6NB15</accession>
<organism evidence="1">
    <name type="scientific">freshwater metagenome</name>
    <dbReference type="NCBI Taxonomy" id="449393"/>
    <lineage>
        <taxon>unclassified sequences</taxon>
        <taxon>metagenomes</taxon>
        <taxon>ecological metagenomes</taxon>
    </lineage>
</organism>
<dbReference type="EMBL" id="CAEZXK010000008">
    <property type="protein sequence ID" value="CAB4683750.1"/>
    <property type="molecule type" value="Genomic_DNA"/>
</dbReference>
<reference evidence="1" key="1">
    <citation type="submission" date="2020-05" db="EMBL/GenBank/DDBJ databases">
        <authorList>
            <person name="Chiriac C."/>
            <person name="Salcher M."/>
            <person name="Ghai R."/>
            <person name="Kavagutti S V."/>
        </authorList>
    </citation>
    <scope>NUCLEOTIDE SEQUENCE</scope>
</reference>
<proteinExistence type="predicted"/>
<evidence type="ECO:0000313" key="1">
    <source>
        <dbReference type="EMBL" id="CAB4683750.1"/>
    </source>
</evidence>
<sequence>MVRVDEMVTVSVNPKGEPIGFGWRGGAYLVLNKPVRWFARREWWVEAARVQRGIGAGVLEVEMWRLVASCNEEKQQFELVHSLIDNKNVWRLNRVFSK</sequence>